<dbReference type="Gene3D" id="3.30.420.10">
    <property type="entry name" value="Ribonuclease H-like superfamily/Ribonuclease H"/>
    <property type="match status" value="1"/>
</dbReference>
<evidence type="ECO:0000259" key="2">
    <source>
        <dbReference type="Pfam" id="PF13358"/>
    </source>
</evidence>
<sequence>MGKNKDLSDFDKGQIVVARRLGHSISKTAALVGCSRSAVVSIYQQWSKEGTAVNRRQGHGRPRLIDARGERKLARVVQSNRQATVAQIAEKVNAGSDRKVSEHTVHRSLLRMGLRCHRPIRVPMLTPIHCQKRQQWALKHQHWTAEQWKKVAWSDVRRLPGKHMAQAGGGGSVMLWAMFCWETLGPVIHVDVTLTPTTYLNIVTDHVHPFMETVFPDGSGLFQQENAPYHKAKVVQEWFEEHNNEFEVLTWPPNSPDLNPMGDLWDALDKQVRSMEAPPQDLKDLLQTSWCQIPQHTFRGLVESMPQRVSAVLAAEGGPTKDM</sequence>
<dbReference type="InterPro" id="IPR036388">
    <property type="entry name" value="WH-like_DNA-bd_sf"/>
</dbReference>
<dbReference type="Pfam" id="PF13358">
    <property type="entry name" value="DDE_3"/>
    <property type="match status" value="1"/>
</dbReference>
<reference evidence="3 4" key="1">
    <citation type="submission" date="2019-07" db="EMBL/GenBank/DDBJ databases">
        <title>Chromosome genome assembly for large yellow croaker.</title>
        <authorList>
            <person name="Xiao S."/>
        </authorList>
    </citation>
    <scope>NUCLEOTIDE SEQUENCE [LARGE SCALE GENOMIC DNA]</scope>
    <source>
        <strain evidence="3">JMULYC20181020</strain>
        <tissue evidence="3">Muscle</tissue>
    </source>
</reference>
<dbReference type="InterPro" id="IPR002492">
    <property type="entry name" value="Transposase_Tc1-like"/>
</dbReference>
<dbReference type="EMBL" id="REGW02000004">
    <property type="protein sequence ID" value="KAE8297395.1"/>
    <property type="molecule type" value="Genomic_DNA"/>
</dbReference>
<gene>
    <name evidence="3" type="ORF">D5F01_LYC04014</name>
</gene>
<evidence type="ECO:0000313" key="4">
    <source>
        <dbReference type="Proteomes" id="UP000424527"/>
    </source>
</evidence>
<dbReference type="GO" id="GO:0006313">
    <property type="term" value="P:DNA transposition"/>
    <property type="evidence" value="ECO:0007669"/>
    <property type="project" value="InterPro"/>
</dbReference>
<proteinExistence type="predicted"/>
<dbReference type="InterPro" id="IPR052338">
    <property type="entry name" value="Transposase_5"/>
</dbReference>
<dbReference type="SUPFAM" id="SSF46689">
    <property type="entry name" value="Homeodomain-like"/>
    <property type="match status" value="1"/>
</dbReference>
<protein>
    <submittedName>
        <fullName evidence="3">Transposable element Tcb1 transposase Transposable element Barney transposase</fullName>
    </submittedName>
</protein>
<dbReference type="Pfam" id="PF13384">
    <property type="entry name" value="HTH_23"/>
    <property type="match status" value="1"/>
</dbReference>
<dbReference type="InterPro" id="IPR036397">
    <property type="entry name" value="RNaseH_sf"/>
</dbReference>
<dbReference type="Proteomes" id="UP000424527">
    <property type="component" value="Unassembled WGS sequence"/>
</dbReference>
<comment type="caution">
    <text evidence="3">The sequence shown here is derived from an EMBL/GenBank/DDBJ whole genome shotgun (WGS) entry which is preliminary data.</text>
</comment>
<dbReference type="InterPro" id="IPR038717">
    <property type="entry name" value="Tc1-like_DDE_dom"/>
</dbReference>
<accession>A0A6G0J0V2</accession>
<keyword evidence="4" id="KW-1185">Reference proteome</keyword>
<dbReference type="PANTHER" id="PTHR23022:SF135">
    <property type="entry name" value="SI:DKEY-77F5.3"/>
    <property type="match status" value="1"/>
</dbReference>
<dbReference type="InterPro" id="IPR009057">
    <property type="entry name" value="Homeodomain-like_sf"/>
</dbReference>
<feature type="domain" description="Tc1-like transposase DDE" evidence="2">
    <location>
        <begin position="225"/>
        <end position="285"/>
    </location>
</feature>
<dbReference type="GO" id="GO:0015074">
    <property type="term" value="P:DNA integration"/>
    <property type="evidence" value="ECO:0007669"/>
    <property type="project" value="InterPro"/>
</dbReference>
<evidence type="ECO:0000259" key="1">
    <source>
        <dbReference type="Pfam" id="PF01498"/>
    </source>
</evidence>
<dbReference type="PANTHER" id="PTHR23022">
    <property type="entry name" value="TRANSPOSABLE ELEMENT-RELATED"/>
    <property type="match status" value="1"/>
</dbReference>
<dbReference type="Gene3D" id="1.10.10.10">
    <property type="entry name" value="Winged helix-like DNA-binding domain superfamily/Winged helix DNA-binding domain"/>
    <property type="match status" value="1"/>
</dbReference>
<organism evidence="3 4">
    <name type="scientific">Larimichthys crocea</name>
    <name type="common">Large yellow croaker</name>
    <name type="synonym">Pseudosciaena crocea</name>
    <dbReference type="NCBI Taxonomy" id="215358"/>
    <lineage>
        <taxon>Eukaryota</taxon>
        <taxon>Metazoa</taxon>
        <taxon>Chordata</taxon>
        <taxon>Craniata</taxon>
        <taxon>Vertebrata</taxon>
        <taxon>Euteleostomi</taxon>
        <taxon>Actinopterygii</taxon>
        <taxon>Neopterygii</taxon>
        <taxon>Teleostei</taxon>
        <taxon>Neoteleostei</taxon>
        <taxon>Acanthomorphata</taxon>
        <taxon>Eupercaria</taxon>
        <taxon>Sciaenidae</taxon>
        <taxon>Larimichthys</taxon>
    </lineage>
</organism>
<dbReference type="GO" id="GO:0003677">
    <property type="term" value="F:DNA binding"/>
    <property type="evidence" value="ECO:0007669"/>
    <property type="project" value="InterPro"/>
</dbReference>
<dbReference type="Pfam" id="PF01498">
    <property type="entry name" value="HTH_Tnp_Tc3_2"/>
    <property type="match status" value="1"/>
</dbReference>
<name>A0A6G0J0V2_LARCR</name>
<feature type="domain" description="Transposase Tc1-like" evidence="1">
    <location>
        <begin position="71"/>
        <end position="142"/>
    </location>
</feature>
<evidence type="ECO:0000313" key="3">
    <source>
        <dbReference type="EMBL" id="KAE8297395.1"/>
    </source>
</evidence>
<dbReference type="AlphaFoldDB" id="A0A6G0J0V2"/>